<comment type="caution">
    <text evidence="1">The sequence shown here is derived from an EMBL/GenBank/DDBJ whole genome shotgun (WGS) entry which is preliminary data.</text>
</comment>
<evidence type="ECO:0008006" key="3">
    <source>
        <dbReference type="Google" id="ProtNLM"/>
    </source>
</evidence>
<dbReference type="EMBL" id="BMME01000003">
    <property type="protein sequence ID" value="GGK17063.1"/>
    <property type="molecule type" value="Genomic_DNA"/>
</dbReference>
<dbReference type="RefSeq" id="WP_132987222.1">
    <property type="nucleotide sequence ID" value="NZ_BMME01000003.1"/>
</dbReference>
<dbReference type="Pfam" id="PF14106">
    <property type="entry name" value="DUF4279"/>
    <property type="match status" value="1"/>
</dbReference>
<evidence type="ECO:0000313" key="2">
    <source>
        <dbReference type="Proteomes" id="UP000599009"/>
    </source>
</evidence>
<keyword evidence="2" id="KW-1185">Reference proteome</keyword>
<dbReference type="InterPro" id="IPR025459">
    <property type="entry name" value="DUF4279"/>
</dbReference>
<evidence type="ECO:0000313" key="1">
    <source>
        <dbReference type="EMBL" id="GGK17063.1"/>
    </source>
</evidence>
<dbReference type="Proteomes" id="UP000599009">
    <property type="component" value="Unassembled WGS sequence"/>
</dbReference>
<proteinExistence type="predicted"/>
<sequence>MTCLETYASLRVFSTSVHPDNITEVLGVEPTLGRALDPESKYRPRREHHYWNWESRAVEQSTDGLAHINAIVRVLSGKEAALEQLRSSGCDIDVCCYWVSSGQGGPSLGLQTMTELVRLGLPIWWDVYFGNTEEYEGAPRG</sequence>
<reference evidence="2" key="1">
    <citation type="journal article" date="2019" name="Int. J. Syst. Evol. Microbiol.">
        <title>The Global Catalogue of Microorganisms (GCM) 10K type strain sequencing project: providing services to taxonomists for standard genome sequencing and annotation.</title>
        <authorList>
            <consortium name="The Broad Institute Genomics Platform"/>
            <consortium name="The Broad Institute Genome Sequencing Center for Infectious Disease"/>
            <person name="Wu L."/>
            <person name="Ma J."/>
        </authorList>
    </citation>
    <scope>NUCLEOTIDE SEQUENCE [LARGE SCALE GENOMIC DNA]</scope>
    <source>
        <strain evidence="2">CGMCC 1.8985</strain>
    </source>
</reference>
<gene>
    <name evidence="1" type="ORF">GCM10011394_27840</name>
</gene>
<name>A0ABQ2EQG8_9GAMM</name>
<accession>A0ABQ2EQG8</accession>
<protein>
    <recommendedName>
        <fullName evidence="3">DUF4279 domain-containing protein</fullName>
    </recommendedName>
</protein>
<organism evidence="1 2">
    <name type="scientific">Luteimonas terricola</name>
    <dbReference type="NCBI Taxonomy" id="645597"/>
    <lineage>
        <taxon>Bacteria</taxon>
        <taxon>Pseudomonadati</taxon>
        <taxon>Pseudomonadota</taxon>
        <taxon>Gammaproteobacteria</taxon>
        <taxon>Lysobacterales</taxon>
        <taxon>Lysobacteraceae</taxon>
        <taxon>Luteimonas</taxon>
    </lineage>
</organism>